<dbReference type="GO" id="GO:0004519">
    <property type="term" value="F:endonuclease activity"/>
    <property type="evidence" value="ECO:0007669"/>
    <property type="project" value="UniProtKB-KW"/>
</dbReference>
<dbReference type="STRING" id="44933.SAMN05660971_03717"/>
<dbReference type="RefSeq" id="WP_073436704.1">
    <property type="nucleotide sequence ID" value="NZ_BJXU01000198.1"/>
</dbReference>
<keyword evidence="3" id="KW-0269">Exonuclease</keyword>
<proteinExistence type="predicted"/>
<dbReference type="EMBL" id="BJXU01000198">
    <property type="protein sequence ID" value="GEN26212.1"/>
    <property type="molecule type" value="Genomic_DNA"/>
</dbReference>
<reference evidence="3 4" key="1">
    <citation type="submission" date="2016-11" db="EMBL/GenBank/DDBJ databases">
        <authorList>
            <person name="Jaros S."/>
            <person name="Januszkiewicz K."/>
            <person name="Wedrychowicz H."/>
        </authorList>
    </citation>
    <scope>NUCLEOTIDE SEQUENCE [LARGE SCALE GENOMIC DNA]</scope>
    <source>
        <strain evidence="3 4">DSM 4740</strain>
    </source>
</reference>
<dbReference type="Gene3D" id="3.60.10.10">
    <property type="entry name" value="Endonuclease/exonuclease/phosphatase"/>
    <property type="match status" value="1"/>
</dbReference>
<dbReference type="Pfam" id="PF03372">
    <property type="entry name" value="Exo_endo_phos"/>
    <property type="match status" value="1"/>
</dbReference>
<keyword evidence="3" id="KW-0255">Endonuclease</keyword>
<evidence type="ECO:0000313" key="5">
    <source>
        <dbReference type="Proteomes" id="UP000321726"/>
    </source>
</evidence>
<keyword evidence="3" id="KW-0378">Hydrolase</keyword>
<keyword evidence="5" id="KW-1185">Reference proteome</keyword>
<dbReference type="InterPro" id="IPR036691">
    <property type="entry name" value="Endo/exonu/phosph_ase_sf"/>
</dbReference>
<name>A0A1M7L309_9GAMM</name>
<protein>
    <submittedName>
        <fullName evidence="2 3">Nuclease</fullName>
    </submittedName>
</protein>
<organism evidence="3 4">
    <name type="scientific">Halomonas cupida</name>
    <dbReference type="NCBI Taxonomy" id="44933"/>
    <lineage>
        <taxon>Bacteria</taxon>
        <taxon>Pseudomonadati</taxon>
        <taxon>Pseudomonadota</taxon>
        <taxon>Gammaproteobacteria</taxon>
        <taxon>Oceanospirillales</taxon>
        <taxon>Halomonadaceae</taxon>
        <taxon>Halomonas</taxon>
    </lineage>
</organism>
<dbReference type="OrthoDB" id="525956at2"/>
<dbReference type="AlphaFoldDB" id="A0A1M7L309"/>
<accession>A0A1M7L309</accession>
<dbReference type="PANTHER" id="PTHR42834">
    <property type="entry name" value="ENDONUCLEASE/EXONUCLEASE/PHOSPHATASE FAMILY PROTEIN (AFU_ORTHOLOGUE AFUA_3G09210)"/>
    <property type="match status" value="1"/>
</dbReference>
<dbReference type="GO" id="GO:0004527">
    <property type="term" value="F:exonuclease activity"/>
    <property type="evidence" value="ECO:0007669"/>
    <property type="project" value="UniProtKB-KW"/>
</dbReference>
<dbReference type="EMBL" id="FRCA01000011">
    <property type="protein sequence ID" value="SHM72345.1"/>
    <property type="molecule type" value="Genomic_DNA"/>
</dbReference>
<evidence type="ECO:0000259" key="1">
    <source>
        <dbReference type="Pfam" id="PF03372"/>
    </source>
</evidence>
<keyword evidence="3" id="KW-0540">Nuclease</keyword>
<evidence type="ECO:0000313" key="2">
    <source>
        <dbReference type="EMBL" id="GEN26212.1"/>
    </source>
</evidence>
<dbReference type="SUPFAM" id="SSF56219">
    <property type="entry name" value="DNase I-like"/>
    <property type="match status" value="1"/>
</dbReference>
<feature type="domain" description="Endonuclease/exonuclease/phosphatase" evidence="1">
    <location>
        <begin position="25"/>
        <end position="315"/>
    </location>
</feature>
<dbReference type="PANTHER" id="PTHR42834:SF1">
    <property type="entry name" value="ENDONUCLEASE_EXONUCLEASE_PHOSPHATASE FAMILY PROTEIN (AFU_ORTHOLOGUE AFUA_3G09210)"/>
    <property type="match status" value="1"/>
</dbReference>
<reference evidence="2 5" key="2">
    <citation type="submission" date="2019-07" db="EMBL/GenBank/DDBJ databases">
        <title>Whole genome shotgun sequence of Halomonas cupida NBRC 102219.</title>
        <authorList>
            <person name="Hosoyama A."/>
            <person name="Uohara A."/>
            <person name="Ohji S."/>
            <person name="Ichikawa N."/>
        </authorList>
    </citation>
    <scope>NUCLEOTIDE SEQUENCE [LARGE SCALE GENOMIC DNA]</scope>
    <source>
        <strain evidence="2 5">NBRC 102219</strain>
    </source>
</reference>
<dbReference type="InterPro" id="IPR005135">
    <property type="entry name" value="Endo/exonuclease/phosphatase"/>
</dbReference>
<evidence type="ECO:0000313" key="3">
    <source>
        <dbReference type="EMBL" id="SHM72345.1"/>
    </source>
</evidence>
<dbReference type="Proteomes" id="UP000184123">
    <property type="component" value="Unassembled WGS sequence"/>
</dbReference>
<sequence>MASFKVGTFNLYNLVLPGHHYYGDNVYSQNLYDRKREWIRQRVQNMEAEIIGFQEVFQRQALIEALEGTEFSPEQVHVLGEDGSSPVVGLASRFELIDEPQSIREIPAAILDAIPTGELGIREFSRPPLKTRIVLPEGHELTVLVCHLKSKRPMILSGEDEDDFLTQALGSTRSLLRRSIEAAGIRHLALEAMADNDAPLMVIGDLNDATHSVTTQIMAGPHPWKFDPRPVKERHWDRLLYSSFDIIAQRSLKNQWPTYIYNGRYEELDHILVSQEFYFRNPDRIGDMDYVHVLDDQLKDDTLSRDRLPRWKSDHGQVVATFRLREERS</sequence>
<dbReference type="Proteomes" id="UP000321726">
    <property type="component" value="Unassembled WGS sequence"/>
</dbReference>
<evidence type="ECO:0000313" key="4">
    <source>
        <dbReference type="Proteomes" id="UP000184123"/>
    </source>
</evidence>
<gene>
    <name evidence="2" type="ORF">HCU01_41610</name>
    <name evidence="3" type="ORF">SAMN05660971_03717</name>
</gene>